<dbReference type="SUPFAM" id="SSF52540">
    <property type="entry name" value="P-loop containing nucleoside triphosphate hydrolases"/>
    <property type="match status" value="1"/>
</dbReference>
<dbReference type="InterPro" id="IPR041701">
    <property type="entry name" value="MetN_ABC"/>
</dbReference>
<evidence type="ECO:0000256" key="10">
    <source>
        <dbReference type="ARBA" id="ARBA00063837"/>
    </source>
</evidence>
<comment type="function">
    <text evidence="9">Part of the ABC transporter FtsEX involved in cellular division. Has ATPase activity.</text>
</comment>
<evidence type="ECO:0000256" key="9">
    <source>
        <dbReference type="ARBA" id="ARBA00054718"/>
    </source>
</evidence>
<dbReference type="PROSITE" id="PS50893">
    <property type="entry name" value="ABC_TRANSPORTER_2"/>
    <property type="match status" value="1"/>
</dbReference>
<protein>
    <submittedName>
        <fullName evidence="12">D-methionine transport system ATP-binding protein</fullName>
    </submittedName>
</protein>
<dbReference type="PROSITE" id="PS00211">
    <property type="entry name" value="ABC_TRANSPORTER_1"/>
    <property type="match status" value="1"/>
</dbReference>
<dbReference type="SMART" id="SM00382">
    <property type="entry name" value="AAA"/>
    <property type="match status" value="1"/>
</dbReference>
<comment type="similarity">
    <text evidence="1">Belongs to the ABC transporter superfamily.</text>
</comment>
<evidence type="ECO:0000259" key="11">
    <source>
        <dbReference type="PROSITE" id="PS50893"/>
    </source>
</evidence>
<dbReference type="GO" id="GO:0016887">
    <property type="term" value="F:ATP hydrolysis activity"/>
    <property type="evidence" value="ECO:0007669"/>
    <property type="project" value="InterPro"/>
</dbReference>
<dbReference type="Pfam" id="PF00005">
    <property type="entry name" value="ABC_tran"/>
    <property type="match status" value="1"/>
</dbReference>
<evidence type="ECO:0000256" key="8">
    <source>
        <dbReference type="ARBA" id="ARBA00023136"/>
    </source>
</evidence>
<evidence type="ECO:0000256" key="7">
    <source>
        <dbReference type="ARBA" id="ARBA00022970"/>
    </source>
</evidence>
<dbReference type="Gene3D" id="3.40.50.300">
    <property type="entry name" value="P-loop containing nucleotide triphosphate hydrolases"/>
    <property type="match status" value="1"/>
</dbReference>
<dbReference type="FunFam" id="3.40.50.300:FF:000056">
    <property type="entry name" value="Cell division ATP-binding protein FtsE"/>
    <property type="match status" value="1"/>
</dbReference>
<dbReference type="EMBL" id="FPCG01000001">
    <property type="protein sequence ID" value="SFV20463.1"/>
    <property type="molecule type" value="Genomic_DNA"/>
</dbReference>
<organism evidence="12 13">
    <name type="scientific">Micrococcus terreus</name>
    <dbReference type="NCBI Taxonomy" id="574650"/>
    <lineage>
        <taxon>Bacteria</taxon>
        <taxon>Bacillati</taxon>
        <taxon>Actinomycetota</taxon>
        <taxon>Actinomycetes</taxon>
        <taxon>Micrococcales</taxon>
        <taxon>Micrococcaceae</taxon>
        <taxon>Micrococcus</taxon>
    </lineage>
</organism>
<evidence type="ECO:0000256" key="3">
    <source>
        <dbReference type="ARBA" id="ARBA00022475"/>
    </source>
</evidence>
<evidence type="ECO:0000313" key="13">
    <source>
        <dbReference type="Proteomes" id="UP000198881"/>
    </source>
</evidence>
<keyword evidence="8" id="KW-0472">Membrane</keyword>
<sequence>MSDVARNTPPGAAATAAPMISIQGLRKLYPQGSRTITALDGVDLEVPAGDVHGIIGHSGAGKSTLVRCLTLLDRPTEGSVSINGADLASGSDRDLLNARRRIGMVFQHANLLSSRTALDNVAYPLEVTGKDKTARRARAQELLSLVGLEGFENSYPAQLSGGQRQRVGIARALATEPDILLCDEPTSALDPATTDGILELIRDLSSRLGLTVLVITHEMHVVKRLCDSVSLLEAGRIVEGGPLADVASRLDHRLSAALLPLPESALDTEGTLVEVLGRGESAGIPVASLIENRFDQPVRVVAGSIEDLAGERFSHYLLSLPDPGPSPTGAEAPADAAVVVDFLKEWGFQVQVRTRTQLEAAQDTAQTLGGAQ</sequence>
<dbReference type="InterPro" id="IPR050086">
    <property type="entry name" value="MetN_ABC_transporter-like"/>
</dbReference>
<accession>A0A1I7MEV5</accession>
<evidence type="ECO:0000256" key="6">
    <source>
        <dbReference type="ARBA" id="ARBA00022967"/>
    </source>
</evidence>
<dbReference type="PANTHER" id="PTHR43166">
    <property type="entry name" value="AMINO ACID IMPORT ATP-BINDING PROTEIN"/>
    <property type="match status" value="1"/>
</dbReference>
<reference evidence="12 13" key="1">
    <citation type="submission" date="2016-10" db="EMBL/GenBank/DDBJ databases">
        <authorList>
            <person name="de Groot N.N."/>
        </authorList>
    </citation>
    <scope>NUCLEOTIDE SEQUENCE [LARGE SCALE GENOMIC DNA]</scope>
    <source>
        <strain evidence="12 13">CGMCC 1.7054</strain>
    </source>
</reference>
<dbReference type="InterPro" id="IPR003439">
    <property type="entry name" value="ABC_transporter-like_ATP-bd"/>
</dbReference>
<keyword evidence="5 12" id="KW-0067">ATP-binding</keyword>
<dbReference type="PANTHER" id="PTHR43166:SF30">
    <property type="entry name" value="METHIONINE IMPORT ATP-BINDING PROTEIN METN"/>
    <property type="match status" value="1"/>
</dbReference>
<evidence type="ECO:0000256" key="5">
    <source>
        <dbReference type="ARBA" id="ARBA00022840"/>
    </source>
</evidence>
<evidence type="ECO:0000256" key="2">
    <source>
        <dbReference type="ARBA" id="ARBA00022448"/>
    </source>
</evidence>
<dbReference type="GO" id="GO:0005886">
    <property type="term" value="C:plasma membrane"/>
    <property type="evidence" value="ECO:0007669"/>
    <property type="project" value="UniProtKB-ARBA"/>
</dbReference>
<keyword evidence="7" id="KW-0029">Amino-acid transport</keyword>
<keyword evidence="6" id="KW-1278">Translocase</keyword>
<evidence type="ECO:0000313" key="12">
    <source>
        <dbReference type="EMBL" id="SFV20463.1"/>
    </source>
</evidence>
<dbReference type="InterPro" id="IPR003593">
    <property type="entry name" value="AAA+_ATPase"/>
</dbReference>
<dbReference type="AlphaFoldDB" id="A0A1I7MEV5"/>
<dbReference type="InterPro" id="IPR017871">
    <property type="entry name" value="ABC_transporter-like_CS"/>
</dbReference>
<dbReference type="GO" id="GO:0006865">
    <property type="term" value="P:amino acid transport"/>
    <property type="evidence" value="ECO:0007669"/>
    <property type="project" value="UniProtKB-KW"/>
</dbReference>
<dbReference type="CDD" id="cd03258">
    <property type="entry name" value="ABC_MetN_methionine_transporter"/>
    <property type="match status" value="1"/>
</dbReference>
<keyword evidence="13" id="KW-1185">Reference proteome</keyword>
<keyword evidence="4" id="KW-0547">Nucleotide-binding</keyword>
<name>A0A1I7MEV5_9MICC</name>
<keyword evidence="2" id="KW-0813">Transport</keyword>
<evidence type="ECO:0000256" key="1">
    <source>
        <dbReference type="ARBA" id="ARBA00005417"/>
    </source>
</evidence>
<dbReference type="Proteomes" id="UP000198881">
    <property type="component" value="Unassembled WGS sequence"/>
</dbReference>
<comment type="subunit">
    <text evidence="10">Homodimer. Forms a membrane-associated complex with FtsX.</text>
</comment>
<gene>
    <name evidence="12" type="ORF">SAMN04487966_101388</name>
</gene>
<proteinExistence type="inferred from homology"/>
<keyword evidence="3" id="KW-1003">Cell membrane</keyword>
<feature type="domain" description="ABC transporter" evidence="11">
    <location>
        <begin position="20"/>
        <end position="259"/>
    </location>
</feature>
<dbReference type="GO" id="GO:0005524">
    <property type="term" value="F:ATP binding"/>
    <property type="evidence" value="ECO:0007669"/>
    <property type="project" value="UniProtKB-KW"/>
</dbReference>
<dbReference type="STRING" id="574650.SAMN04487966_101388"/>
<evidence type="ECO:0000256" key="4">
    <source>
        <dbReference type="ARBA" id="ARBA00022741"/>
    </source>
</evidence>
<dbReference type="InterPro" id="IPR027417">
    <property type="entry name" value="P-loop_NTPase"/>
</dbReference>